<feature type="region of interest" description="Disordered" evidence="1">
    <location>
        <begin position="1"/>
        <end position="29"/>
    </location>
</feature>
<dbReference type="RefSeq" id="WP_338010863.1">
    <property type="nucleotide sequence ID" value="NZ_JMIR01000025.1"/>
</dbReference>
<evidence type="ECO:0008006" key="4">
    <source>
        <dbReference type="Google" id="ProtNLM"/>
    </source>
</evidence>
<evidence type="ECO:0000256" key="1">
    <source>
        <dbReference type="SAM" id="MobiDB-lite"/>
    </source>
</evidence>
<reference evidence="2 3" key="1">
    <citation type="journal article" date="2013" name="Int. J. Syst. Evol. Microbiol.">
        <title>Tumebacillus flagellatus sp. nov., an alpha-amylase/pullulanase-producing bacterium isolated from cassava wastewater.</title>
        <authorList>
            <person name="Wang Q."/>
            <person name="Xie N."/>
            <person name="Qin Y."/>
            <person name="Shen N."/>
            <person name="Zhu J."/>
            <person name="Mi H."/>
            <person name="Huang R."/>
        </authorList>
    </citation>
    <scope>NUCLEOTIDE SEQUENCE [LARGE SCALE GENOMIC DNA]</scope>
    <source>
        <strain evidence="2 3">GST4</strain>
    </source>
</reference>
<name>A0A074M8D3_9BACL</name>
<dbReference type="InterPro" id="IPR025716">
    <property type="entry name" value="Post-transcriptional_regulator"/>
</dbReference>
<gene>
    <name evidence="2" type="ORF">EL26_16455</name>
</gene>
<feature type="compositionally biased region" description="Basic and acidic residues" evidence="1">
    <location>
        <begin position="1"/>
        <end position="22"/>
    </location>
</feature>
<dbReference type="AlphaFoldDB" id="A0A074M8D3"/>
<dbReference type="Pfam" id="PF13797">
    <property type="entry name" value="Post_transc_reg"/>
    <property type="match status" value="1"/>
</dbReference>
<evidence type="ECO:0000313" key="3">
    <source>
        <dbReference type="Proteomes" id="UP000027931"/>
    </source>
</evidence>
<sequence length="136" mass="15454">MDKKQELEGGEWKMTEEQKPEDAQTLDAEQVEEAVQAVVEQPDDALHSEAALTAAIEEVCKSKAEEFRMLGYEQVTGVDIWMCVSQKYKQIPPLHRVINDVLTLKTNVFMNWLMIRAYTESGPDDDQLPSSKPKRG</sequence>
<protein>
    <recommendedName>
        <fullName evidence="4">Post-transcriptional regulator</fullName>
    </recommendedName>
</protein>
<comment type="caution">
    <text evidence="2">The sequence shown here is derived from an EMBL/GenBank/DDBJ whole genome shotgun (WGS) entry which is preliminary data.</text>
</comment>
<organism evidence="2 3">
    <name type="scientific">Tumebacillus flagellatus</name>
    <dbReference type="NCBI Taxonomy" id="1157490"/>
    <lineage>
        <taxon>Bacteria</taxon>
        <taxon>Bacillati</taxon>
        <taxon>Bacillota</taxon>
        <taxon>Bacilli</taxon>
        <taxon>Bacillales</taxon>
        <taxon>Alicyclobacillaceae</taxon>
        <taxon>Tumebacillus</taxon>
    </lineage>
</organism>
<evidence type="ECO:0000313" key="2">
    <source>
        <dbReference type="EMBL" id="KEO82242.1"/>
    </source>
</evidence>
<proteinExistence type="predicted"/>
<accession>A0A074M8D3</accession>
<dbReference type="eggNOG" id="ENOG503317Q">
    <property type="taxonomic scope" value="Bacteria"/>
</dbReference>
<dbReference type="STRING" id="1157490.EL26_16455"/>
<dbReference type="Proteomes" id="UP000027931">
    <property type="component" value="Unassembled WGS sequence"/>
</dbReference>
<dbReference type="EMBL" id="JMIR01000025">
    <property type="protein sequence ID" value="KEO82242.1"/>
    <property type="molecule type" value="Genomic_DNA"/>
</dbReference>
<keyword evidence="3" id="KW-1185">Reference proteome</keyword>